<feature type="compositionally biased region" description="Acidic residues" evidence="12">
    <location>
        <begin position="920"/>
        <end position="937"/>
    </location>
</feature>
<evidence type="ECO:0000256" key="9">
    <source>
        <dbReference type="ARBA" id="ARBA00022840"/>
    </source>
</evidence>
<dbReference type="FunFam" id="3.40.50.300:FF:000014">
    <property type="entry name" value="DNA polymerase III subunit gamma/tau"/>
    <property type="match status" value="1"/>
</dbReference>
<feature type="compositionally biased region" description="Acidic residues" evidence="12">
    <location>
        <begin position="844"/>
        <end position="859"/>
    </location>
</feature>
<organism evidence="14 15">
    <name type="scientific">Brevibacterium ravenspurgense</name>
    <dbReference type="NCBI Taxonomy" id="479117"/>
    <lineage>
        <taxon>Bacteria</taxon>
        <taxon>Bacillati</taxon>
        <taxon>Actinomycetota</taxon>
        <taxon>Actinomycetes</taxon>
        <taxon>Micrococcales</taxon>
        <taxon>Brevibacteriaceae</taxon>
        <taxon>Brevibacterium</taxon>
    </lineage>
</organism>
<dbReference type="InterPro" id="IPR045085">
    <property type="entry name" value="HLD_clamp_pol_III_gamma_tau"/>
</dbReference>
<dbReference type="PANTHER" id="PTHR11669:SF0">
    <property type="entry name" value="PROTEIN STICHEL-LIKE 2"/>
    <property type="match status" value="1"/>
</dbReference>
<feature type="compositionally biased region" description="Low complexity" evidence="12">
    <location>
        <begin position="477"/>
        <end position="503"/>
    </location>
</feature>
<feature type="compositionally biased region" description="Low complexity" evidence="12">
    <location>
        <begin position="548"/>
        <end position="568"/>
    </location>
</feature>
<dbReference type="CDD" id="cd18137">
    <property type="entry name" value="HLD_clamp_pol_III_gamma_tau"/>
    <property type="match status" value="1"/>
</dbReference>
<feature type="compositionally biased region" description="Basic and acidic residues" evidence="12">
    <location>
        <begin position="506"/>
        <end position="516"/>
    </location>
</feature>
<sequence length="960" mass="101615">MSTALYRRYRPDTFDQVIGQEHVTDPLKAALAGGRVNHAYLFSGPRGCGKTTSARILARCLNCAEGPTPTPCGECASCRDLATGGPGSLDVVEIDAASNSGVDDARDLRERAVYAPARDRYKVFILDEAHMVTPQGFNALLKLVEEPPEHVKFIFATTEPEKVIGTIRSRTHHYPFRLVPPDTMTSYLDHLCQQEGVPVGKGVLPLVVRAGGGSVRDSLSVLDQLIAGSGPDGIDYGRATALLGYTPDSLLGDIVDAFSAGDGAAVYRVVDRVIESGQDPRRFVEDLLERIRDLLVISTSPQNARAFLPQAPEDLLERLVQQSQTLGPAELSRAGDLLNAGLSEMTGATSPRLQLELICARILLPAMDGARSSVLSRVERMERRVGMQASGAVPGMPQATAGQAAMPAVEQPGAEQTEAGSQQAGQQSTPASQNAVQQGSRSGQPTSSAQQESRDSWDDLDDLADVASQAEALASGQSEPQQESQKESAPQAAPAQESSPVPQRDGGTRSEQRGEQPEPQAAAAAEAPQGQQQNRKPQPSEPQRAAVPASAPPTAEQPAQPQTAASPAGQDIDAIRRSWQAILDVVGRSAKLARAVLAGNAVPQDLQDGRLLLAFNNQGAVGAFTRGSNPQALEAAVSEVLGLTVKVDIGQVGEHVNLRMDAPASGYQSPSTHENPSGQHHQQAPRESGSRETRPPSRPTEAQIQAVVGQQAMDQEVPDREQYWQQTPEDDDQEGDQPAVDYGEPAPEPEPDPAPAGNETAEPEPARDGAAEADYSSAGNWEAESEPTSSDSWDAAPEDAGTSWGDGAVEAPAVVVPPPADIDDTPEQQTGTAGESQSGQESSAAEDYDFIGAYADEDIFAGPPTSTVQEQAPQQRENPYAYVGNMGRSDSADQPAHVDPANSWQETGQTPAADGWGEAAESDYPDFNVDEDLDVSESPEVGIPVVQRLLGGVILEEITE</sequence>
<dbReference type="GO" id="GO:0009360">
    <property type="term" value="C:DNA polymerase III complex"/>
    <property type="evidence" value="ECO:0007669"/>
    <property type="project" value="InterPro"/>
</dbReference>
<protein>
    <recommendedName>
        <fullName evidence="2">DNA-directed DNA polymerase</fullName>
        <ecNumber evidence="2">2.7.7.7</ecNumber>
    </recommendedName>
</protein>
<evidence type="ECO:0000256" key="3">
    <source>
        <dbReference type="ARBA" id="ARBA00022679"/>
    </source>
</evidence>
<comment type="catalytic activity">
    <reaction evidence="11">
        <text>DNA(n) + a 2'-deoxyribonucleoside 5'-triphosphate = DNA(n+1) + diphosphate</text>
        <dbReference type="Rhea" id="RHEA:22508"/>
        <dbReference type="Rhea" id="RHEA-COMP:17339"/>
        <dbReference type="Rhea" id="RHEA-COMP:17340"/>
        <dbReference type="ChEBI" id="CHEBI:33019"/>
        <dbReference type="ChEBI" id="CHEBI:61560"/>
        <dbReference type="ChEBI" id="CHEBI:173112"/>
        <dbReference type="EC" id="2.7.7.7"/>
    </reaction>
</comment>
<dbReference type="SUPFAM" id="SSF52540">
    <property type="entry name" value="P-loop containing nucleoside triphosphate hydrolases"/>
    <property type="match status" value="1"/>
</dbReference>
<keyword evidence="15" id="KW-1185">Reference proteome</keyword>
<dbReference type="InterPro" id="IPR022754">
    <property type="entry name" value="DNA_pol_III_gamma-3"/>
</dbReference>
<comment type="similarity">
    <text evidence="1">Belongs to the DnaX/STICHEL family.</text>
</comment>
<dbReference type="PATRIC" id="fig|479117.4.peg.573"/>
<keyword evidence="5" id="KW-0235">DNA replication</keyword>
<dbReference type="InterPro" id="IPR012763">
    <property type="entry name" value="DNA_pol_III_sug/sutau_N"/>
</dbReference>
<comment type="caution">
    <text evidence="14">The sequence shown here is derived from an EMBL/GenBank/DDBJ whole genome shotgun (WGS) entry which is preliminary data.</text>
</comment>
<evidence type="ECO:0000256" key="1">
    <source>
        <dbReference type="ARBA" id="ARBA00006360"/>
    </source>
</evidence>
<keyword evidence="8" id="KW-0862">Zinc</keyword>
<dbReference type="Gene3D" id="1.10.8.60">
    <property type="match status" value="1"/>
</dbReference>
<dbReference type="Pfam" id="PF22608">
    <property type="entry name" value="DNAX_ATPase_lid"/>
    <property type="match status" value="1"/>
</dbReference>
<dbReference type="InterPro" id="IPR050238">
    <property type="entry name" value="DNA_Rep/Repair_Clamp_Loader"/>
</dbReference>
<dbReference type="RefSeq" id="WP_062020127.1">
    <property type="nucleotide sequence ID" value="NZ_LQQC01000007.1"/>
</dbReference>
<dbReference type="Pfam" id="PF13177">
    <property type="entry name" value="DNA_pol3_delta2"/>
    <property type="match status" value="1"/>
</dbReference>
<feature type="compositionally biased region" description="Low complexity" evidence="12">
    <location>
        <begin position="833"/>
        <end position="843"/>
    </location>
</feature>
<evidence type="ECO:0000256" key="5">
    <source>
        <dbReference type="ARBA" id="ARBA00022705"/>
    </source>
</evidence>
<accession>A0A150HA92</accession>
<dbReference type="CDD" id="cd00009">
    <property type="entry name" value="AAA"/>
    <property type="match status" value="1"/>
</dbReference>
<name>A0A150HA92_9MICO</name>
<dbReference type="InterPro" id="IPR003593">
    <property type="entry name" value="AAA+_ATPase"/>
</dbReference>
<evidence type="ECO:0000256" key="2">
    <source>
        <dbReference type="ARBA" id="ARBA00012417"/>
    </source>
</evidence>
<evidence type="ECO:0000256" key="8">
    <source>
        <dbReference type="ARBA" id="ARBA00022833"/>
    </source>
</evidence>
<evidence type="ECO:0000313" key="14">
    <source>
        <dbReference type="EMBL" id="KXZ59019.1"/>
    </source>
</evidence>
<keyword evidence="3 14" id="KW-0808">Transferase</keyword>
<feature type="compositionally biased region" description="Polar residues" evidence="12">
    <location>
        <begin position="418"/>
        <end position="451"/>
    </location>
</feature>
<feature type="region of interest" description="Disordered" evidence="12">
    <location>
        <begin position="471"/>
        <end position="569"/>
    </location>
</feature>
<feature type="compositionally biased region" description="Polar residues" evidence="12">
    <location>
        <begin position="666"/>
        <end position="682"/>
    </location>
</feature>
<dbReference type="SUPFAM" id="SSF48019">
    <property type="entry name" value="post-AAA+ oligomerization domain-like"/>
    <property type="match status" value="1"/>
</dbReference>
<proteinExistence type="inferred from homology"/>
<keyword evidence="7" id="KW-0547">Nucleotide-binding</keyword>
<feature type="region of interest" description="Disordered" evidence="12">
    <location>
        <begin position="386"/>
        <end position="457"/>
    </location>
</feature>
<evidence type="ECO:0000259" key="13">
    <source>
        <dbReference type="SMART" id="SM00382"/>
    </source>
</evidence>
<dbReference type="NCBIfam" id="TIGR02397">
    <property type="entry name" value="dnaX_nterm"/>
    <property type="match status" value="1"/>
</dbReference>
<feature type="domain" description="AAA+ ATPase" evidence="13">
    <location>
        <begin position="36"/>
        <end position="180"/>
    </location>
</feature>
<dbReference type="GO" id="GO:0003677">
    <property type="term" value="F:DNA binding"/>
    <property type="evidence" value="ECO:0007669"/>
    <property type="project" value="InterPro"/>
</dbReference>
<feature type="compositionally biased region" description="Low complexity" evidence="12">
    <location>
        <begin position="517"/>
        <end position="533"/>
    </location>
</feature>
<dbReference type="Pfam" id="PF12169">
    <property type="entry name" value="DNA_pol3_gamma3"/>
    <property type="match status" value="1"/>
</dbReference>
<dbReference type="NCBIfam" id="NF005846">
    <property type="entry name" value="PRK07764.1-6"/>
    <property type="match status" value="1"/>
</dbReference>
<dbReference type="InterPro" id="IPR008921">
    <property type="entry name" value="DNA_pol3_clamp-load_cplx_C"/>
</dbReference>
<evidence type="ECO:0000256" key="11">
    <source>
        <dbReference type="ARBA" id="ARBA00049244"/>
    </source>
</evidence>
<dbReference type="SMART" id="SM00382">
    <property type="entry name" value="AAA"/>
    <property type="match status" value="1"/>
</dbReference>
<reference evidence="14 15" key="1">
    <citation type="submission" date="2016-01" db="EMBL/GenBank/DDBJ databases">
        <title>Use of Whole Genome Sequencing to ascertain that Brevibacterium massiliense (Roux, Raoult 2009) is a later heterotypic synonym of Brevibacterium ravenspurgense (Mages 2008).</title>
        <authorList>
            <person name="Bernier A.-M."/>
            <person name="Burdz T."/>
            <person name="Huynh C."/>
            <person name="Pachecho A.L."/>
            <person name="Wiebe D."/>
            <person name="Bonner C."/>
            <person name="Bernard K."/>
        </authorList>
    </citation>
    <scope>NUCLEOTIDE SEQUENCE [LARGE SCALE GENOMIC DNA]</scope>
    <source>
        <strain evidence="14 15">CCUG56047</strain>
    </source>
</reference>
<keyword evidence="9" id="KW-0067">ATP-binding</keyword>
<dbReference type="PANTHER" id="PTHR11669">
    <property type="entry name" value="REPLICATION FACTOR C / DNA POLYMERASE III GAMMA-TAU SUBUNIT"/>
    <property type="match status" value="1"/>
</dbReference>
<evidence type="ECO:0000256" key="10">
    <source>
        <dbReference type="ARBA" id="ARBA00022932"/>
    </source>
</evidence>
<dbReference type="Gene3D" id="3.40.50.300">
    <property type="entry name" value="P-loop containing nucleotide triphosphate hydrolases"/>
    <property type="match status" value="1"/>
</dbReference>
<evidence type="ECO:0000256" key="7">
    <source>
        <dbReference type="ARBA" id="ARBA00022741"/>
    </source>
</evidence>
<dbReference type="GO" id="GO:0046872">
    <property type="term" value="F:metal ion binding"/>
    <property type="evidence" value="ECO:0007669"/>
    <property type="project" value="UniProtKB-KW"/>
</dbReference>
<dbReference type="InterPro" id="IPR027417">
    <property type="entry name" value="P-loop_NTPase"/>
</dbReference>
<keyword evidence="10" id="KW-0239">DNA-directed DNA polymerase</keyword>
<evidence type="ECO:0000256" key="6">
    <source>
        <dbReference type="ARBA" id="ARBA00022723"/>
    </source>
</evidence>
<keyword evidence="6" id="KW-0479">Metal-binding</keyword>
<keyword evidence="4 14" id="KW-0548">Nucleotidyltransferase</keyword>
<evidence type="ECO:0000256" key="4">
    <source>
        <dbReference type="ARBA" id="ARBA00022695"/>
    </source>
</evidence>
<dbReference type="Gene3D" id="1.20.272.10">
    <property type="match status" value="1"/>
</dbReference>
<dbReference type="GO" id="GO:0005524">
    <property type="term" value="F:ATP binding"/>
    <property type="evidence" value="ECO:0007669"/>
    <property type="project" value="UniProtKB-KW"/>
</dbReference>
<dbReference type="GO" id="GO:0006261">
    <property type="term" value="P:DNA-templated DNA replication"/>
    <property type="evidence" value="ECO:0007669"/>
    <property type="project" value="TreeGrafter"/>
</dbReference>
<feature type="compositionally biased region" description="Polar residues" evidence="12">
    <location>
        <begin position="864"/>
        <end position="877"/>
    </location>
</feature>
<gene>
    <name evidence="14" type="primary">dnaX_1</name>
    <name evidence="14" type="ORF">Bravens_00572</name>
</gene>
<feature type="region of interest" description="Disordered" evidence="12">
    <location>
        <begin position="662"/>
        <end position="938"/>
    </location>
</feature>
<dbReference type="EC" id="2.7.7.7" evidence="2"/>
<dbReference type="EMBL" id="LQQC01000007">
    <property type="protein sequence ID" value="KXZ59019.1"/>
    <property type="molecule type" value="Genomic_DNA"/>
</dbReference>
<dbReference type="Proteomes" id="UP000243589">
    <property type="component" value="Unassembled WGS sequence"/>
</dbReference>
<dbReference type="AlphaFoldDB" id="A0A150HA92"/>
<evidence type="ECO:0000256" key="12">
    <source>
        <dbReference type="SAM" id="MobiDB-lite"/>
    </source>
</evidence>
<evidence type="ECO:0000313" key="15">
    <source>
        <dbReference type="Proteomes" id="UP000243589"/>
    </source>
</evidence>
<dbReference type="GO" id="GO:0003887">
    <property type="term" value="F:DNA-directed DNA polymerase activity"/>
    <property type="evidence" value="ECO:0007669"/>
    <property type="project" value="UniProtKB-KW"/>
</dbReference>